<dbReference type="PANTHER" id="PTHR10151:SF120">
    <property type="entry name" value="BIS(5'-ADENOSYL)-TRIPHOSPHATASE"/>
    <property type="match status" value="1"/>
</dbReference>
<dbReference type="AlphaFoldDB" id="A0A5J5F4X3"/>
<protein>
    <submittedName>
        <fullName evidence="2">Type I phosphodiesterase/nucleotide pyrophosphatase</fullName>
    </submittedName>
</protein>
<feature type="signal peptide" evidence="1">
    <location>
        <begin position="1"/>
        <end position="23"/>
    </location>
</feature>
<dbReference type="GO" id="GO:0016787">
    <property type="term" value="F:hydrolase activity"/>
    <property type="evidence" value="ECO:0007669"/>
    <property type="project" value="UniProtKB-ARBA"/>
</dbReference>
<dbReference type="Proteomes" id="UP000326924">
    <property type="component" value="Unassembled WGS sequence"/>
</dbReference>
<comment type="caution">
    <text evidence="2">The sequence shown here is derived from an EMBL/GenBank/DDBJ whole genome shotgun (WGS) entry which is preliminary data.</text>
</comment>
<evidence type="ECO:0000313" key="3">
    <source>
        <dbReference type="Proteomes" id="UP000326924"/>
    </source>
</evidence>
<evidence type="ECO:0000313" key="2">
    <source>
        <dbReference type="EMBL" id="KAA8911411.1"/>
    </source>
</evidence>
<organism evidence="2 3">
    <name type="scientific">Sphaerosporella brunnea</name>
    <dbReference type="NCBI Taxonomy" id="1250544"/>
    <lineage>
        <taxon>Eukaryota</taxon>
        <taxon>Fungi</taxon>
        <taxon>Dikarya</taxon>
        <taxon>Ascomycota</taxon>
        <taxon>Pezizomycotina</taxon>
        <taxon>Pezizomycetes</taxon>
        <taxon>Pezizales</taxon>
        <taxon>Pyronemataceae</taxon>
        <taxon>Sphaerosporella</taxon>
    </lineage>
</organism>
<proteinExistence type="predicted"/>
<accession>A0A5J5F4X3</accession>
<dbReference type="PANTHER" id="PTHR10151">
    <property type="entry name" value="ECTONUCLEOTIDE PYROPHOSPHATASE/PHOSPHODIESTERASE"/>
    <property type="match status" value="1"/>
</dbReference>
<sequence length="482" mass="52211">MHASIRTLALAVLSLGFAEQTLAEATTYKHVAVFSIDGFHGSDVAKYIAVRPKSTIATLLETGYEYTDAFTSAPSDSFPGTQAQFTGAGPRTTGVWYDDTYDRTFFAPGSDCSGKPGAEVVYDETIDYNSTEVFSGGINPKNLPRAIINGVCTPVFPHSRIRVNTVFEVVASKGKVTAYTDKHPAYDMVRGPSGKGLTQGYFPEINAFPTTVNDTITYDQLHVDAFLDWLDGKDPKHAEGSLKGQIPTLFGGNFQAVSVAQKTVGYQNKPGLPFTAPLLRALDFVDASLGKVVAKLKAKGIYDETLIVVASKHGQSPIDPSKYKKIDPKAVTKATKVNVAFQTSDDIALIFLENHQDTLTAVRNLKAQRNNLEIQDLIYGRRLIELGFGNPLVDPAVPDIIVKPELGIIYTTSTAKIAEHGGISNDDRHVSVFVSNPKLEKRKYHNQVSTKQVGPTILKALGLNPMELKGAVAEGTKVLNGF</sequence>
<dbReference type="Pfam" id="PF01663">
    <property type="entry name" value="Phosphodiest"/>
    <property type="match status" value="1"/>
</dbReference>
<gene>
    <name evidence="2" type="ORF">FN846DRAFT_440963</name>
</gene>
<dbReference type="InParanoid" id="A0A5J5F4X3"/>
<dbReference type="OrthoDB" id="2118639at2759"/>
<name>A0A5J5F4X3_9PEZI</name>
<keyword evidence="3" id="KW-1185">Reference proteome</keyword>
<dbReference type="SUPFAM" id="SSF53649">
    <property type="entry name" value="Alkaline phosphatase-like"/>
    <property type="match status" value="1"/>
</dbReference>
<dbReference type="InterPro" id="IPR002591">
    <property type="entry name" value="Phosphodiest/P_Trfase"/>
</dbReference>
<evidence type="ECO:0000256" key="1">
    <source>
        <dbReference type="SAM" id="SignalP"/>
    </source>
</evidence>
<dbReference type="EMBL" id="VXIS01000036">
    <property type="protein sequence ID" value="KAA8911411.1"/>
    <property type="molecule type" value="Genomic_DNA"/>
</dbReference>
<keyword evidence="1" id="KW-0732">Signal</keyword>
<dbReference type="InterPro" id="IPR017850">
    <property type="entry name" value="Alkaline_phosphatase_core_sf"/>
</dbReference>
<feature type="chain" id="PRO_5023882525" evidence="1">
    <location>
        <begin position="24"/>
        <end position="482"/>
    </location>
</feature>
<reference evidence="2 3" key="1">
    <citation type="submission" date="2019-09" db="EMBL/GenBank/DDBJ databases">
        <title>Draft genome of the ectomycorrhizal ascomycete Sphaerosporella brunnea.</title>
        <authorList>
            <consortium name="DOE Joint Genome Institute"/>
            <person name="Benucci G.M."/>
            <person name="Marozzi G."/>
            <person name="Antonielli L."/>
            <person name="Sanchez S."/>
            <person name="Marco P."/>
            <person name="Wang X."/>
            <person name="Falini L.B."/>
            <person name="Barry K."/>
            <person name="Haridas S."/>
            <person name="Lipzen A."/>
            <person name="Labutti K."/>
            <person name="Grigoriev I.V."/>
            <person name="Murat C."/>
            <person name="Martin F."/>
            <person name="Albertini E."/>
            <person name="Donnini D."/>
            <person name="Bonito G."/>
        </authorList>
    </citation>
    <scope>NUCLEOTIDE SEQUENCE [LARGE SCALE GENOMIC DNA]</scope>
    <source>
        <strain evidence="2 3">Sb_GMNB300</strain>
    </source>
</reference>
<dbReference type="Gene3D" id="3.40.720.10">
    <property type="entry name" value="Alkaline Phosphatase, subunit A"/>
    <property type="match status" value="1"/>
</dbReference>